<sequence length="155" mass="17456">MKLSKILLFIVITGISTSSFSHGKKEDKSNQMMVNTDTKVGEVVAELHTALRSSDEATIRSILADNVLIFEGSGAERSLEEYASHHMKSDMKFLKHMATELLERNIMIHGDIAISSSRSKMTGKYKNKDFNKVTVETLVLKKNSDGWKVIRVHWS</sequence>
<dbReference type="Proteomes" id="UP001501294">
    <property type="component" value="Unassembled WGS sequence"/>
</dbReference>
<dbReference type="InterPro" id="IPR032710">
    <property type="entry name" value="NTF2-like_dom_sf"/>
</dbReference>
<name>A0ABP8I8J1_9GAMM</name>
<protein>
    <recommendedName>
        <fullName evidence="1">DUF4440 domain-containing protein</fullName>
    </recommendedName>
</protein>
<proteinExistence type="predicted"/>
<feature type="domain" description="DUF4440" evidence="1">
    <location>
        <begin position="42"/>
        <end position="149"/>
    </location>
</feature>
<gene>
    <name evidence="2" type="ORF">GCM10023150_21700</name>
</gene>
<evidence type="ECO:0000313" key="3">
    <source>
        <dbReference type="Proteomes" id="UP001501294"/>
    </source>
</evidence>
<dbReference type="Gene3D" id="3.10.450.50">
    <property type="match status" value="1"/>
</dbReference>
<keyword evidence="3" id="KW-1185">Reference proteome</keyword>
<dbReference type="InterPro" id="IPR027843">
    <property type="entry name" value="DUF4440"/>
</dbReference>
<dbReference type="RefSeq" id="WP_223579176.1">
    <property type="nucleotide sequence ID" value="NZ_BAABFU010000003.1"/>
</dbReference>
<evidence type="ECO:0000259" key="1">
    <source>
        <dbReference type="Pfam" id="PF14534"/>
    </source>
</evidence>
<accession>A0ABP8I8J1</accession>
<evidence type="ECO:0000313" key="2">
    <source>
        <dbReference type="EMBL" id="GAA4353256.1"/>
    </source>
</evidence>
<reference evidence="3" key="1">
    <citation type="journal article" date="2019" name="Int. J. Syst. Evol. Microbiol.">
        <title>The Global Catalogue of Microorganisms (GCM) 10K type strain sequencing project: providing services to taxonomists for standard genome sequencing and annotation.</title>
        <authorList>
            <consortium name="The Broad Institute Genomics Platform"/>
            <consortium name="The Broad Institute Genome Sequencing Center for Infectious Disease"/>
            <person name="Wu L."/>
            <person name="Ma J."/>
        </authorList>
    </citation>
    <scope>NUCLEOTIDE SEQUENCE [LARGE SCALE GENOMIC DNA]</scope>
    <source>
        <strain evidence="3">JCM 17727</strain>
    </source>
</reference>
<dbReference type="SUPFAM" id="SSF54427">
    <property type="entry name" value="NTF2-like"/>
    <property type="match status" value="1"/>
</dbReference>
<dbReference type="Pfam" id="PF14534">
    <property type="entry name" value="DUF4440"/>
    <property type="match status" value="1"/>
</dbReference>
<comment type="caution">
    <text evidence="2">The sequence shown here is derived from an EMBL/GenBank/DDBJ whole genome shotgun (WGS) entry which is preliminary data.</text>
</comment>
<organism evidence="2 3">
    <name type="scientific">Kangiella taiwanensis</name>
    <dbReference type="NCBI Taxonomy" id="1079179"/>
    <lineage>
        <taxon>Bacteria</taxon>
        <taxon>Pseudomonadati</taxon>
        <taxon>Pseudomonadota</taxon>
        <taxon>Gammaproteobacteria</taxon>
        <taxon>Kangiellales</taxon>
        <taxon>Kangiellaceae</taxon>
        <taxon>Kangiella</taxon>
    </lineage>
</organism>
<dbReference type="EMBL" id="BAABFU010000003">
    <property type="protein sequence ID" value="GAA4353256.1"/>
    <property type="molecule type" value="Genomic_DNA"/>
</dbReference>